<dbReference type="EMBL" id="JAIPUX010001211">
    <property type="protein sequence ID" value="KAH0625518.1"/>
    <property type="molecule type" value="Genomic_DNA"/>
</dbReference>
<evidence type="ECO:0000313" key="2">
    <source>
        <dbReference type="Proteomes" id="UP000826234"/>
    </source>
</evidence>
<dbReference type="Gene3D" id="1.25.10.10">
    <property type="entry name" value="Leucine-rich Repeat Variant"/>
    <property type="match status" value="1"/>
</dbReference>
<dbReference type="InterPro" id="IPR016024">
    <property type="entry name" value="ARM-type_fold"/>
</dbReference>
<gene>
    <name evidence="1" type="ORF">JD844_015064</name>
</gene>
<comment type="caution">
    <text evidence="1">The sequence shown here is derived from an EMBL/GenBank/DDBJ whole genome shotgun (WGS) entry which is preliminary data.</text>
</comment>
<dbReference type="InterPro" id="IPR042856">
    <property type="entry name" value="RSP14"/>
</dbReference>
<dbReference type="SUPFAM" id="SSF48371">
    <property type="entry name" value="ARM repeat"/>
    <property type="match status" value="1"/>
</dbReference>
<dbReference type="Proteomes" id="UP000826234">
    <property type="component" value="Unassembled WGS sequence"/>
</dbReference>
<accession>A0ABQ7T780</accession>
<reference evidence="1 2" key="1">
    <citation type="journal article" date="2022" name="Gigascience">
        <title>A chromosome-level genome assembly and annotation of the desert horned lizard, Phrynosoma platyrhinos, provides insight into chromosomal rearrangements among reptiles.</title>
        <authorList>
            <person name="Koochekian N."/>
            <person name="Ascanio A."/>
            <person name="Farleigh K."/>
            <person name="Card D.C."/>
            <person name="Schield D.R."/>
            <person name="Castoe T.A."/>
            <person name="Jezkova T."/>
        </authorList>
    </citation>
    <scope>NUCLEOTIDE SEQUENCE [LARGE SCALE GENOMIC DNA]</scope>
    <source>
        <strain evidence="1">NK-2021</strain>
    </source>
</reference>
<dbReference type="InterPro" id="IPR011989">
    <property type="entry name" value="ARM-like"/>
</dbReference>
<dbReference type="PANTHER" id="PTHR15599:SF1">
    <property type="entry name" value="RADIAL SPOKE HEAD 14 HOMOLOG"/>
    <property type="match status" value="1"/>
</dbReference>
<sequence length="222" mass="23597">MAASGGDCCAEASLIALIASSAGAVGIVESGLVPSLVLKLRTELEEIQELILETLTGTLRVEAFEALATGAVSIFKEKLGHVSVGIRSRAAQALMAISVPREGKDTILEEDVFPDLVLLLDDEDAEVRANAAGTIMYAAVTTPGKYAAINADAINTLLPLLSDDKSKVRLYAIKALTMLSEAPEGRRALLRHVSEFKERTTDSSPAVRRAAEIAVKVIEWKP</sequence>
<dbReference type="PANTHER" id="PTHR15599">
    <property type="entry name" value="RTDR1"/>
    <property type="match status" value="1"/>
</dbReference>
<organism evidence="1 2">
    <name type="scientific">Phrynosoma platyrhinos</name>
    <name type="common">Desert horned lizard</name>
    <dbReference type="NCBI Taxonomy" id="52577"/>
    <lineage>
        <taxon>Eukaryota</taxon>
        <taxon>Metazoa</taxon>
        <taxon>Chordata</taxon>
        <taxon>Craniata</taxon>
        <taxon>Vertebrata</taxon>
        <taxon>Euteleostomi</taxon>
        <taxon>Lepidosauria</taxon>
        <taxon>Squamata</taxon>
        <taxon>Bifurcata</taxon>
        <taxon>Unidentata</taxon>
        <taxon>Episquamata</taxon>
        <taxon>Toxicofera</taxon>
        <taxon>Iguania</taxon>
        <taxon>Phrynosomatidae</taxon>
        <taxon>Phrynosomatinae</taxon>
        <taxon>Phrynosoma</taxon>
    </lineage>
</organism>
<dbReference type="Pfam" id="PF13646">
    <property type="entry name" value="HEAT_2"/>
    <property type="match status" value="1"/>
</dbReference>
<evidence type="ECO:0008006" key="3">
    <source>
        <dbReference type="Google" id="ProtNLM"/>
    </source>
</evidence>
<name>A0ABQ7T780_PHRPL</name>
<evidence type="ECO:0000313" key="1">
    <source>
        <dbReference type="EMBL" id="KAH0625518.1"/>
    </source>
</evidence>
<proteinExistence type="predicted"/>
<protein>
    <recommendedName>
        <fullName evidence="3">Radial spoke head 14 homolog</fullName>
    </recommendedName>
</protein>
<keyword evidence="2" id="KW-1185">Reference proteome</keyword>